<reference evidence="2 3" key="1">
    <citation type="submission" date="2024-02" db="EMBL/GenBank/DDBJ databases">
        <title>Chromosome-scale genome assembly of the rough periwinkle Littorina saxatilis.</title>
        <authorList>
            <person name="De Jode A."/>
            <person name="Faria R."/>
            <person name="Formenti G."/>
            <person name="Sims Y."/>
            <person name="Smith T.P."/>
            <person name="Tracey A."/>
            <person name="Wood J.M.D."/>
            <person name="Zagrodzka Z.B."/>
            <person name="Johannesson K."/>
            <person name="Butlin R.K."/>
            <person name="Leder E.H."/>
        </authorList>
    </citation>
    <scope>NUCLEOTIDE SEQUENCE [LARGE SCALE GENOMIC DNA]</scope>
    <source>
        <strain evidence="2">Snail1</strain>
        <tissue evidence="2">Muscle</tissue>
    </source>
</reference>
<dbReference type="Pfam" id="PF00653">
    <property type="entry name" value="BIR"/>
    <property type="match status" value="1"/>
</dbReference>
<gene>
    <name evidence="2" type="ORF">V1264_015699</name>
</gene>
<organism evidence="2 3">
    <name type="scientific">Littorina saxatilis</name>
    <dbReference type="NCBI Taxonomy" id="31220"/>
    <lineage>
        <taxon>Eukaryota</taxon>
        <taxon>Metazoa</taxon>
        <taxon>Spiralia</taxon>
        <taxon>Lophotrochozoa</taxon>
        <taxon>Mollusca</taxon>
        <taxon>Gastropoda</taxon>
        <taxon>Caenogastropoda</taxon>
        <taxon>Littorinimorpha</taxon>
        <taxon>Littorinoidea</taxon>
        <taxon>Littorinidae</taxon>
        <taxon>Littorina</taxon>
    </lineage>
</organism>
<dbReference type="Proteomes" id="UP001374579">
    <property type="component" value="Unassembled WGS sequence"/>
</dbReference>
<protein>
    <submittedName>
        <fullName evidence="2">Uncharacterized protein</fullName>
    </submittedName>
</protein>
<dbReference type="SUPFAM" id="SSF57924">
    <property type="entry name" value="Inhibitor of apoptosis (IAP) repeat"/>
    <property type="match status" value="1"/>
</dbReference>
<dbReference type="EMBL" id="JBAMIC010000004">
    <property type="protein sequence ID" value="KAK7107856.1"/>
    <property type="molecule type" value="Genomic_DNA"/>
</dbReference>
<keyword evidence="3" id="KW-1185">Reference proteome</keyword>
<dbReference type="Gene3D" id="1.10.1170.10">
    <property type="entry name" value="Inhibitor Of Apoptosis Protein (2mihbC-IAP-1), Chain A"/>
    <property type="match status" value="1"/>
</dbReference>
<dbReference type="InterPro" id="IPR001370">
    <property type="entry name" value="BIR_rpt"/>
</dbReference>
<dbReference type="AlphaFoldDB" id="A0AAN9BMI2"/>
<name>A0AAN9BMI2_9CAEN</name>
<feature type="compositionally biased region" description="Basic and acidic residues" evidence="1">
    <location>
        <begin position="61"/>
        <end position="94"/>
    </location>
</feature>
<feature type="region of interest" description="Disordered" evidence="1">
    <location>
        <begin position="30"/>
        <end position="103"/>
    </location>
</feature>
<sequence>MGDLGLPGSFRSHVAEDCDGIPAQFTISLDDLEDEGTGPKDEPPSLHRALSESRLQGKRPLHVENEKIKMFSIDERQKSFKKDNDEESPQDEKPSPTWEGPPPREMAVAGWEYVDSKKARCCYCQVTVRNWAPDHDAWMLHKVMSPYCRRLRQVGEEGIHPCPKGKKRLIHSFSSYDVLFRPV</sequence>
<dbReference type="SMART" id="SM00238">
    <property type="entry name" value="BIR"/>
    <property type="match status" value="1"/>
</dbReference>
<evidence type="ECO:0000313" key="3">
    <source>
        <dbReference type="Proteomes" id="UP001374579"/>
    </source>
</evidence>
<comment type="caution">
    <text evidence="2">The sequence shown here is derived from an EMBL/GenBank/DDBJ whole genome shotgun (WGS) entry which is preliminary data.</text>
</comment>
<dbReference type="PROSITE" id="PS50143">
    <property type="entry name" value="BIR_REPEAT_2"/>
    <property type="match status" value="1"/>
</dbReference>
<feature type="compositionally biased region" description="Basic and acidic residues" evidence="1">
    <location>
        <begin position="37"/>
        <end position="51"/>
    </location>
</feature>
<evidence type="ECO:0000313" key="2">
    <source>
        <dbReference type="EMBL" id="KAK7107856.1"/>
    </source>
</evidence>
<proteinExistence type="predicted"/>
<accession>A0AAN9BMI2</accession>
<evidence type="ECO:0000256" key="1">
    <source>
        <dbReference type="SAM" id="MobiDB-lite"/>
    </source>
</evidence>